<feature type="compositionally biased region" description="Low complexity" evidence="10">
    <location>
        <begin position="505"/>
        <end position="521"/>
    </location>
</feature>
<dbReference type="Pfam" id="PF02805">
    <property type="entry name" value="Ada_Zn_binding"/>
    <property type="match status" value="1"/>
</dbReference>
<feature type="region of interest" description="Disordered" evidence="10">
    <location>
        <begin position="193"/>
        <end position="215"/>
    </location>
</feature>
<dbReference type="InterPro" id="IPR009057">
    <property type="entry name" value="Homeodomain-like_sf"/>
</dbReference>
<reference evidence="12 13" key="1">
    <citation type="submission" date="2023-06" db="EMBL/GenBank/DDBJ databases">
        <title>Microbacterium sp. nov., isolated from a waste landfill.</title>
        <authorList>
            <person name="Wen W."/>
        </authorList>
    </citation>
    <scope>NUCLEOTIDE SEQUENCE [LARGE SCALE GENOMIC DNA]</scope>
    <source>
        <strain evidence="12 13">ASV49</strain>
    </source>
</reference>
<dbReference type="Gene3D" id="1.10.340.30">
    <property type="entry name" value="Hypothetical protein, domain 2"/>
    <property type="match status" value="1"/>
</dbReference>
<feature type="compositionally biased region" description="Gly residues" evidence="10">
    <location>
        <begin position="198"/>
        <end position="210"/>
    </location>
</feature>
<dbReference type="InterPro" id="IPR004026">
    <property type="entry name" value="Ada_DNA_repair_Zn-bd"/>
</dbReference>
<dbReference type="Gene3D" id="1.10.10.60">
    <property type="entry name" value="Homeodomain-like"/>
    <property type="match status" value="1"/>
</dbReference>
<keyword evidence="8" id="KW-0804">Transcription</keyword>
<dbReference type="Gene3D" id="3.30.310.20">
    <property type="entry name" value="DNA-3-methyladenine glycosylase AlkA, N-terminal domain"/>
    <property type="match status" value="1"/>
</dbReference>
<accession>A0ABT7MX19</accession>
<evidence type="ECO:0000256" key="3">
    <source>
        <dbReference type="ARBA" id="ARBA00012000"/>
    </source>
</evidence>
<organism evidence="12 13">
    <name type="scientific">Microbacterium candidum</name>
    <dbReference type="NCBI Taxonomy" id="3041922"/>
    <lineage>
        <taxon>Bacteria</taxon>
        <taxon>Bacillati</taxon>
        <taxon>Actinomycetota</taxon>
        <taxon>Actinomycetes</taxon>
        <taxon>Micrococcales</taxon>
        <taxon>Microbacteriaceae</taxon>
        <taxon>Microbacterium</taxon>
    </lineage>
</organism>
<name>A0ABT7MX19_9MICO</name>
<dbReference type="EMBL" id="JASXSZ010000002">
    <property type="protein sequence ID" value="MDL9978999.1"/>
    <property type="molecule type" value="Genomic_DNA"/>
</dbReference>
<dbReference type="InterPro" id="IPR003265">
    <property type="entry name" value="HhH-GPD_domain"/>
</dbReference>
<keyword evidence="4" id="KW-0808">Transferase</keyword>
<evidence type="ECO:0000256" key="8">
    <source>
        <dbReference type="ARBA" id="ARBA00023163"/>
    </source>
</evidence>
<dbReference type="PANTHER" id="PTHR43003">
    <property type="entry name" value="DNA-3-METHYLADENINE GLYCOSYLASE"/>
    <property type="match status" value="1"/>
</dbReference>
<keyword evidence="5" id="KW-0227">DNA damage</keyword>
<dbReference type="Proteomes" id="UP001235064">
    <property type="component" value="Unassembled WGS sequence"/>
</dbReference>
<dbReference type="SMART" id="SM01009">
    <property type="entry name" value="AlkA_N"/>
    <property type="match status" value="1"/>
</dbReference>
<dbReference type="SMART" id="SM00478">
    <property type="entry name" value="ENDO3c"/>
    <property type="match status" value="1"/>
</dbReference>
<comment type="catalytic activity">
    <reaction evidence="1">
        <text>Hydrolysis of alkylated DNA, releasing 3-methyladenine, 3-methylguanine, 7-methylguanine and 7-methyladenine.</text>
        <dbReference type="EC" id="3.2.2.21"/>
    </reaction>
</comment>
<gene>
    <name evidence="12" type="ORF">QSV35_06620</name>
</gene>
<dbReference type="InterPro" id="IPR023170">
    <property type="entry name" value="HhH_base_excis_C"/>
</dbReference>
<evidence type="ECO:0000256" key="10">
    <source>
        <dbReference type="SAM" id="MobiDB-lite"/>
    </source>
</evidence>
<dbReference type="InterPro" id="IPR010316">
    <property type="entry name" value="AlkA_N"/>
</dbReference>
<dbReference type="Pfam" id="PF06029">
    <property type="entry name" value="AlkA_N"/>
    <property type="match status" value="1"/>
</dbReference>
<evidence type="ECO:0000259" key="11">
    <source>
        <dbReference type="PROSITE" id="PS01124"/>
    </source>
</evidence>
<dbReference type="InterPro" id="IPR018060">
    <property type="entry name" value="HTH_AraC"/>
</dbReference>
<dbReference type="SUPFAM" id="SSF48150">
    <property type="entry name" value="DNA-glycosylase"/>
    <property type="match status" value="1"/>
</dbReference>
<dbReference type="InterPro" id="IPR037046">
    <property type="entry name" value="AlkA_N_sf"/>
</dbReference>
<dbReference type="PANTHER" id="PTHR43003:SF13">
    <property type="entry name" value="DNA-3-METHYLADENINE GLYCOSYLASE 2"/>
    <property type="match status" value="1"/>
</dbReference>
<evidence type="ECO:0000256" key="9">
    <source>
        <dbReference type="ARBA" id="ARBA00023204"/>
    </source>
</evidence>
<comment type="cofactor">
    <cofactor evidence="2">
        <name>Zn(2+)</name>
        <dbReference type="ChEBI" id="CHEBI:29105"/>
    </cofactor>
</comment>
<dbReference type="SMART" id="SM00342">
    <property type="entry name" value="HTH_ARAC"/>
    <property type="match status" value="1"/>
</dbReference>
<keyword evidence="6" id="KW-0805">Transcription regulation</keyword>
<dbReference type="SUPFAM" id="SSF57884">
    <property type="entry name" value="Ada DNA repair protein, N-terminal domain (N-Ada 10)"/>
    <property type="match status" value="1"/>
</dbReference>
<feature type="region of interest" description="Disordered" evidence="10">
    <location>
        <begin position="503"/>
        <end position="530"/>
    </location>
</feature>
<keyword evidence="13" id="KW-1185">Reference proteome</keyword>
<proteinExistence type="predicted"/>
<dbReference type="InterPro" id="IPR035451">
    <property type="entry name" value="Ada-like_dom_sf"/>
</dbReference>
<dbReference type="RefSeq" id="WP_286287875.1">
    <property type="nucleotide sequence ID" value="NZ_JASXSZ010000002.1"/>
</dbReference>
<dbReference type="PROSITE" id="PS01124">
    <property type="entry name" value="HTH_ARAC_FAMILY_2"/>
    <property type="match status" value="1"/>
</dbReference>
<dbReference type="EC" id="3.2.2.21" evidence="3"/>
<dbReference type="InterPro" id="IPR051912">
    <property type="entry name" value="Alkylbase_DNA_Glycosylase/TA"/>
</dbReference>
<dbReference type="SUPFAM" id="SSF55945">
    <property type="entry name" value="TATA-box binding protein-like"/>
    <property type="match status" value="1"/>
</dbReference>
<keyword evidence="9" id="KW-0234">DNA repair</keyword>
<keyword evidence="7" id="KW-0010">Activator</keyword>
<evidence type="ECO:0000313" key="13">
    <source>
        <dbReference type="Proteomes" id="UP001235064"/>
    </source>
</evidence>
<dbReference type="Gene3D" id="3.40.10.10">
    <property type="entry name" value="DNA Methylphosphotriester Repair Domain"/>
    <property type="match status" value="1"/>
</dbReference>
<dbReference type="InterPro" id="IPR011257">
    <property type="entry name" value="DNA_glycosylase"/>
</dbReference>
<evidence type="ECO:0000256" key="4">
    <source>
        <dbReference type="ARBA" id="ARBA00022603"/>
    </source>
</evidence>
<sequence>MSSPALMSFDERYRAIESRDSRFDGQFVTAVLSTGIYCRPSCPARTPKPANVTFFPTSAAAHEAGYRACKRCLPEAAPGSPAWNLRGDVAGRAMRLIADGVIEREGVPGLAARLGYSSRHLTRVLTTELGAGPLALARAQRAHTARMLLVGTDMTAADVAFSAGFASVRQFNDTVREVFAMTPLELRARRHTLRRAQGPGGRAQGPGGRAQGPDEADAPLGEIDLFLPVRGPFDAAGLFAWMQARAVAGVEVAEAASFSRTLRLPGGPAWFELRWVDDRLRLRARLSHLGDLSVLVARARRLFDLDADPIAVDSALARHPELAPSVAAIPGIRVPGAADPNEMLIRAMIGQQITVAAARTALTALTAELGERTADGALLFPTMEAIAARGADVLRGPAARIRAVTGAAAAIANGDLRLSSGDDAEEQRAALLALPGVGPWTADYVRMRVTGDPDVLLPGDVAARAGAAALGIPSDAAGLVAWAARIAPWRSYLTAHLWRSIPPRKTSQTPKTLQTPKTPNTSQTSKKEQS</sequence>
<keyword evidence="4" id="KW-0489">Methyltransferase</keyword>
<evidence type="ECO:0000256" key="5">
    <source>
        <dbReference type="ARBA" id="ARBA00022763"/>
    </source>
</evidence>
<dbReference type="Pfam" id="PF12833">
    <property type="entry name" value="HTH_18"/>
    <property type="match status" value="1"/>
</dbReference>
<dbReference type="Gene3D" id="1.10.1670.10">
    <property type="entry name" value="Helix-hairpin-Helix base-excision DNA repair enzymes (C-terminal)"/>
    <property type="match status" value="1"/>
</dbReference>
<evidence type="ECO:0000256" key="7">
    <source>
        <dbReference type="ARBA" id="ARBA00023159"/>
    </source>
</evidence>
<evidence type="ECO:0000256" key="2">
    <source>
        <dbReference type="ARBA" id="ARBA00001947"/>
    </source>
</evidence>
<comment type="caution">
    <text evidence="12">The sequence shown here is derived from an EMBL/GenBank/DDBJ whole genome shotgun (WGS) entry which is preliminary data.</text>
</comment>
<protein>
    <recommendedName>
        <fullName evidence="3">DNA-3-methyladenine glycosylase II</fullName>
        <ecNumber evidence="3">3.2.2.21</ecNumber>
    </recommendedName>
</protein>
<feature type="domain" description="HTH araC/xylS-type" evidence="11">
    <location>
        <begin position="91"/>
        <end position="189"/>
    </location>
</feature>
<evidence type="ECO:0000256" key="1">
    <source>
        <dbReference type="ARBA" id="ARBA00000086"/>
    </source>
</evidence>
<evidence type="ECO:0000313" key="12">
    <source>
        <dbReference type="EMBL" id="MDL9978999.1"/>
    </source>
</evidence>
<evidence type="ECO:0000256" key="6">
    <source>
        <dbReference type="ARBA" id="ARBA00023015"/>
    </source>
</evidence>
<dbReference type="SUPFAM" id="SSF46689">
    <property type="entry name" value="Homeodomain-like"/>
    <property type="match status" value="1"/>
</dbReference>